<sequence length="324" mass="34912">MLTRRRFAATLLFTPALVGRVNAATRLTVASLLGEDKPETLVWHHIRDQVEAALPGRFAFAIVANAALGGEKEVAEAMRLGAVQASLFTVSALAGWAPEVQLLDLPFLFRDADHVRAVVSGPEGGRLKDLLVAQGFVAPDFIDYGARHLLTKTPVTRPEEIAGKRIRVLQSPLHTRLWSAFGATPVGIPIPETYNALQTGVADAMDLTKSAYAGFRLYEVVPFLTETGHIRASGVVAFSAAFWNGLSEEERAVFRAASRAGAARFNALMVADEERSIALAQENGATVLQPEDRAAWEAGARGVWQDFAETVGGLERIEAVRSLG</sequence>
<name>A0ABV7DGI2_9HYPH</name>
<feature type="signal peptide" evidence="2">
    <location>
        <begin position="1"/>
        <end position="23"/>
    </location>
</feature>
<evidence type="ECO:0000313" key="4">
    <source>
        <dbReference type="Proteomes" id="UP001595377"/>
    </source>
</evidence>
<gene>
    <name evidence="3" type="ORF">ACFOHH_11480</name>
</gene>
<dbReference type="Gene3D" id="3.40.190.170">
    <property type="entry name" value="Bacterial extracellular solute-binding protein, family 7"/>
    <property type="match status" value="1"/>
</dbReference>
<dbReference type="NCBIfam" id="NF037995">
    <property type="entry name" value="TRAP_S1"/>
    <property type="match status" value="1"/>
</dbReference>
<proteinExistence type="predicted"/>
<dbReference type="EMBL" id="JBHRSP010000017">
    <property type="protein sequence ID" value="MFC3073723.1"/>
    <property type="molecule type" value="Genomic_DNA"/>
</dbReference>
<dbReference type="InterPro" id="IPR038404">
    <property type="entry name" value="TRAP_DctP_sf"/>
</dbReference>
<dbReference type="Pfam" id="PF03480">
    <property type="entry name" value="DctP"/>
    <property type="match status" value="1"/>
</dbReference>
<evidence type="ECO:0000256" key="1">
    <source>
        <dbReference type="ARBA" id="ARBA00022729"/>
    </source>
</evidence>
<dbReference type="InterPro" id="IPR018389">
    <property type="entry name" value="DctP_fam"/>
</dbReference>
<comment type="caution">
    <text evidence="3">The sequence shown here is derived from an EMBL/GenBank/DDBJ whole genome shotgun (WGS) entry which is preliminary data.</text>
</comment>
<evidence type="ECO:0000256" key="2">
    <source>
        <dbReference type="SAM" id="SignalP"/>
    </source>
</evidence>
<accession>A0ABV7DGI2</accession>
<protein>
    <submittedName>
        <fullName evidence="3">TRAP transporter substrate-binding protein</fullName>
    </submittedName>
</protein>
<dbReference type="CDD" id="cd13603">
    <property type="entry name" value="PBP2_TRAP_Siap_TeaA_like"/>
    <property type="match status" value="1"/>
</dbReference>
<dbReference type="PANTHER" id="PTHR33376">
    <property type="match status" value="1"/>
</dbReference>
<organism evidence="3 4">
    <name type="scientific">Shinella pollutisoli</name>
    <dbReference type="NCBI Taxonomy" id="2250594"/>
    <lineage>
        <taxon>Bacteria</taxon>
        <taxon>Pseudomonadati</taxon>
        <taxon>Pseudomonadota</taxon>
        <taxon>Alphaproteobacteria</taxon>
        <taxon>Hyphomicrobiales</taxon>
        <taxon>Rhizobiaceae</taxon>
        <taxon>Shinella</taxon>
    </lineage>
</organism>
<dbReference type="Proteomes" id="UP001595377">
    <property type="component" value="Unassembled WGS sequence"/>
</dbReference>
<keyword evidence="4" id="KW-1185">Reference proteome</keyword>
<evidence type="ECO:0000313" key="3">
    <source>
        <dbReference type="EMBL" id="MFC3073723.1"/>
    </source>
</evidence>
<dbReference type="PANTHER" id="PTHR33376:SF4">
    <property type="entry name" value="SIALIC ACID-BINDING PERIPLASMIC PROTEIN SIAP"/>
    <property type="match status" value="1"/>
</dbReference>
<dbReference type="RefSeq" id="WP_257313707.1">
    <property type="nucleotide sequence ID" value="NZ_JANFDG010000004.1"/>
</dbReference>
<feature type="chain" id="PRO_5045219488" evidence="2">
    <location>
        <begin position="24"/>
        <end position="324"/>
    </location>
</feature>
<reference evidence="4" key="1">
    <citation type="journal article" date="2019" name="Int. J. Syst. Evol. Microbiol.">
        <title>The Global Catalogue of Microorganisms (GCM) 10K type strain sequencing project: providing services to taxonomists for standard genome sequencing and annotation.</title>
        <authorList>
            <consortium name="The Broad Institute Genomics Platform"/>
            <consortium name="The Broad Institute Genome Sequencing Center for Infectious Disease"/>
            <person name="Wu L."/>
            <person name="Ma J."/>
        </authorList>
    </citation>
    <scope>NUCLEOTIDE SEQUENCE [LARGE SCALE GENOMIC DNA]</scope>
    <source>
        <strain evidence="4">KCTC 52677</strain>
    </source>
</reference>
<keyword evidence="1 2" id="KW-0732">Signal</keyword>